<organism evidence="4">
    <name type="scientific">freshwater metagenome</name>
    <dbReference type="NCBI Taxonomy" id="449393"/>
    <lineage>
        <taxon>unclassified sequences</taxon>
        <taxon>metagenomes</taxon>
        <taxon>ecological metagenomes</taxon>
    </lineage>
</organism>
<dbReference type="Pfam" id="PF01580">
    <property type="entry name" value="FtsK_SpoIIIE"/>
    <property type="match status" value="1"/>
</dbReference>
<dbReference type="SMART" id="SM00382">
    <property type="entry name" value="AAA"/>
    <property type="match status" value="2"/>
</dbReference>
<dbReference type="EMBL" id="CAEZSG010000003">
    <property type="protein sequence ID" value="CAB4530716.1"/>
    <property type="molecule type" value="Genomic_DNA"/>
</dbReference>
<accession>A0A6J6AWE7</accession>
<reference evidence="4" key="1">
    <citation type="submission" date="2020-05" db="EMBL/GenBank/DDBJ databases">
        <authorList>
            <person name="Chiriac C."/>
            <person name="Salcher M."/>
            <person name="Ghai R."/>
            <person name="Kavagutti S V."/>
        </authorList>
    </citation>
    <scope>NUCLEOTIDE SEQUENCE</scope>
</reference>
<dbReference type="Gene3D" id="3.40.50.300">
    <property type="entry name" value="P-loop containing nucleotide triphosphate hydrolases"/>
    <property type="match status" value="1"/>
</dbReference>
<dbReference type="InterPro" id="IPR003593">
    <property type="entry name" value="AAA+_ATPase"/>
</dbReference>
<feature type="domain" description="FtsK" evidence="3">
    <location>
        <begin position="226"/>
        <end position="408"/>
    </location>
</feature>
<gene>
    <name evidence="4" type="ORF">UFOPK1413_00036</name>
    <name evidence="5" type="ORF">UFOPK3339_00023</name>
</gene>
<dbReference type="PROSITE" id="PS50901">
    <property type="entry name" value="FTSK"/>
    <property type="match status" value="1"/>
</dbReference>
<keyword evidence="2" id="KW-0067">ATP-binding</keyword>
<evidence type="ECO:0000313" key="4">
    <source>
        <dbReference type="EMBL" id="CAB4530716.1"/>
    </source>
</evidence>
<dbReference type="InterPro" id="IPR027417">
    <property type="entry name" value="P-loop_NTPase"/>
</dbReference>
<keyword evidence="1" id="KW-0547">Nucleotide-binding</keyword>
<proteinExistence type="predicted"/>
<dbReference type="AlphaFoldDB" id="A0A6J6AWE7"/>
<dbReference type="CDD" id="cd01127">
    <property type="entry name" value="TrwB_TraG_TraD_VirD4"/>
    <property type="match status" value="1"/>
</dbReference>
<sequence length="643" mass="68799">MNVAHFPVIGVVAPVVTAGLVWAMTGSSFALLGAVIAPTMVVAHHIDGVRRGARESRRTDAARARERAAERETNIARDARRIVDENRAYPSVADIARNSEWVPAHNGHTVVRAGRQPDGSPWLVDVAAGVTVIGDGPVADAVLTSLIVQATAQLGVPQGSDMPARWANGSSIARGETTEVALAIRCSDHGVDSVTTRGSLPTRVDFLPDDVSGADGILRAIAQIDRAQLEVRLTSDTPHVLIAGRTGSGKSHALTALIVSWATRFTPTEFQFVGIDFKGGATLGPLRGLPHHLATLTDLTTTDVPRAIAGLSAEIRRREAELERQRVATIENASDVPRLAIVIDEVHELLRQFPAAHDLLADIARRGRSLGIHLVLAVQHPSGVLRDSVLANIPVRICLAMNTLHDVIQVLGRATSVAPARGRCLVTLGDGLIHDVFVPSVDSLTLTELSGERLHTPPWRPALKRPVPRDGRTGFGVVDDVAHACYRIAHWQPSDGDIAVIGGRGSGRTETLRALVNGHSATWVTSARDLERYSRIVVIDNLDRIVDSMTPLEATAFLDAVRRVRHASPPVVVLVSSGQPLPRAFGSVRNVITLRTATLEAHRITGAPPETFDPASAPGVGTWRGLRFVLYARTDSSDTASRP</sequence>
<dbReference type="PANTHER" id="PTHR22683:SF1">
    <property type="entry name" value="TYPE VII SECRETION SYSTEM PROTEIN ESSC"/>
    <property type="match status" value="1"/>
</dbReference>
<dbReference type="GO" id="GO:0003677">
    <property type="term" value="F:DNA binding"/>
    <property type="evidence" value="ECO:0007669"/>
    <property type="project" value="InterPro"/>
</dbReference>
<dbReference type="InterPro" id="IPR050206">
    <property type="entry name" value="FtsK/SpoIIIE/SftA"/>
</dbReference>
<dbReference type="SUPFAM" id="SSF52540">
    <property type="entry name" value="P-loop containing nucleoside triphosphate hydrolases"/>
    <property type="match status" value="1"/>
</dbReference>
<evidence type="ECO:0000259" key="3">
    <source>
        <dbReference type="PROSITE" id="PS50901"/>
    </source>
</evidence>
<dbReference type="PANTHER" id="PTHR22683">
    <property type="entry name" value="SPORULATION PROTEIN RELATED"/>
    <property type="match status" value="1"/>
</dbReference>
<protein>
    <submittedName>
        <fullName evidence="4">Unannotated protein</fullName>
    </submittedName>
</protein>
<evidence type="ECO:0000313" key="5">
    <source>
        <dbReference type="EMBL" id="CAB4855158.1"/>
    </source>
</evidence>
<evidence type="ECO:0000256" key="2">
    <source>
        <dbReference type="ARBA" id="ARBA00022840"/>
    </source>
</evidence>
<name>A0A6J6AWE7_9ZZZZ</name>
<dbReference type="EMBL" id="CAFBLF010000002">
    <property type="protein sequence ID" value="CAB4855158.1"/>
    <property type="molecule type" value="Genomic_DNA"/>
</dbReference>
<dbReference type="InterPro" id="IPR002543">
    <property type="entry name" value="FtsK_dom"/>
</dbReference>
<dbReference type="GO" id="GO:0005524">
    <property type="term" value="F:ATP binding"/>
    <property type="evidence" value="ECO:0007669"/>
    <property type="project" value="UniProtKB-KW"/>
</dbReference>
<evidence type="ECO:0000256" key="1">
    <source>
        <dbReference type="ARBA" id="ARBA00022741"/>
    </source>
</evidence>